<dbReference type="PROSITE" id="PS50929">
    <property type="entry name" value="ABC_TM1F"/>
    <property type="match status" value="1"/>
</dbReference>
<gene>
    <name evidence="13" type="ORF">ABXL37_30965</name>
</gene>
<dbReference type="Proteomes" id="UP001548587">
    <property type="component" value="Unassembled WGS sequence"/>
</dbReference>
<dbReference type="RefSeq" id="WP_209928703.1">
    <property type="nucleotide sequence ID" value="NZ_JBEWCH010000034.1"/>
</dbReference>
<feature type="transmembrane region" description="Helical" evidence="9">
    <location>
        <begin position="298"/>
        <end position="319"/>
    </location>
</feature>
<evidence type="ECO:0000256" key="7">
    <source>
        <dbReference type="ARBA" id="ARBA00022989"/>
    </source>
</evidence>
<feature type="transmembrane region" description="Helical" evidence="9">
    <location>
        <begin position="271"/>
        <end position="292"/>
    </location>
</feature>
<evidence type="ECO:0000313" key="13">
    <source>
        <dbReference type="EMBL" id="MET1478684.1"/>
    </source>
</evidence>
<dbReference type="InterPro" id="IPR005074">
    <property type="entry name" value="Peptidase_C39"/>
</dbReference>
<dbReference type="Pfam" id="PF00005">
    <property type="entry name" value="ABC_tran"/>
    <property type="match status" value="1"/>
</dbReference>
<dbReference type="SMART" id="SM00382">
    <property type="entry name" value="AAA"/>
    <property type="match status" value="1"/>
</dbReference>
<evidence type="ECO:0000259" key="12">
    <source>
        <dbReference type="PROSITE" id="PS50990"/>
    </source>
</evidence>
<comment type="subcellular location">
    <subcellularLocation>
        <location evidence="1">Cell membrane</location>
        <topology evidence="1">Multi-pass membrane protein</topology>
    </subcellularLocation>
</comment>
<protein>
    <submittedName>
        <fullName evidence="13">Type I secretion system permease/ATPase</fullName>
    </submittedName>
</protein>
<accession>A0ABV2CHT7</accession>
<dbReference type="InterPro" id="IPR010132">
    <property type="entry name" value="ATPase_T1SS_HlyB"/>
</dbReference>
<dbReference type="PANTHER" id="PTHR24221:SF647">
    <property type="entry name" value="BLL6336 PROTEIN"/>
    <property type="match status" value="1"/>
</dbReference>
<dbReference type="CDD" id="cd18588">
    <property type="entry name" value="ABC_6TM_CyaB_HlyB_like"/>
    <property type="match status" value="1"/>
</dbReference>
<feature type="transmembrane region" description="Helical" evidence="9">
    <location>
        <begin position="198"/>
        <end position="218"/>
    </location>
</feature>
<feature type="domain" description="ABC transporter" evidence="10">
    <location>
        <begin position="475"/>
        <end position="710"/>
    </location>
</feature>
<feature type="transmembrane region" description="Helical" evidence="9">
    <location>
        <begin position="160"/>
        <end position="186"/>
    </location>
</feature>
<evidence type="ECO:0000256" key="4">
    <source>
        <dbReference type="ARBA" id="ARBA00022692"/>
    </source>
</evidence>
<dbReference type="InterPro" id="IPR039421">
    <property type="entry name" value="Type_1_exporter"/>
</dbReference>
<evidence type="ECO:0000256" key="1">
    <source>
        <dbReference type="ARBA" id="ARBA00004651"/>
    </source>
</evidence>
<dbReference type="InterPro" id="IPR036640">
    <property type="entry name" value="ABC1_TM_sf"/>
</dbReference>
<dbReference type="Gene3D" id="1.20.1560.10">
    <property type="entry name" value="ABC transporter type 1, transmembrane domain"/>
    <property type="match status" value="1"/>
</dbReference>
<evidence type="ECO:0000259" key="11">
    <source>
        <dbReference type="PROSITE" id="PS50929"/>
    </source>
</evidence>
<dbReference type="SUPFAM" id="SSF52540">
    <property type="entry name" value="P-loop containing nucleoside triphosphate hydrolases"/>
    <property type="match status" value="1"/>
</dbReference>
<dbReference type="NCBIfam" id="TIGR01846">
    <property type="entry name" value="type_I_sec_HlyB"/>
    <property type="match status" value="1"/>
</dbReference>
<dbReference type="Gene3D" id="3.90.70.10">
    <property type="entry name" value="Cysteine proteinases"/>
    <property type="match status" value="1"/>
</dbReference>
<feature type="domain" description="Peptidase C39" evidence="12">
    <location>
        <begin position="6"/>
        <end position="132"/>
    </location>
</feature>
<reference evidence="13 14" key="1">
    <citation type="submission" date="2024-06" db="EMBL/GenBank/DDBJ databases">
        <title>Burkholderia sola in Mexico.</title>
        <authorList>
            <person name="Estrada P."/>
        </authorList>
    </citation>
    <scope>NUCLEOTIDE SEQUENCE [LARGE SCALE GENOMIC DNA]</scope>
    <source>
        <strain evidence="13 14">CpTa8-5</strain>
    </source>
</reference>
<evidence type="ECO:0000256" key="9">
    <source>
        <dbReference type="SAM" id="Phobius"/>
    </source>
</evidence>
<keyword evidence="6" id="KW-0067">ATP-binding</keyword>
<name>A0ABV2CHT7_9BURK</name>
<dbReference type="InterPro" id="IPR003593">
    <property type="entry name" value="AAA+_ATPase"/>
</dbReference>
<evidence type="ECO:0000256" key="3">
    <source>
        <dbReference type="ARBA" id="ARBA00022519"/>
    </source>
</evidence>
<sequence length="714" mass="78132">MNAPDQASAAGAPFATDCGLACLVAIARFHGIVADAAKLRHDAAQGNLPFDSNVLVLSARSLGLKARIVPFVPERLNRVSLPALVLDRDGRHFIVARSEGDTALVLEGDSTNPHVVPIETLTARTTGRQILFASRASLAGQLARFDFSWFIPAIVKYRRLLLEVLGISLVLQIFGLVTPLMFQVVMDKVLVNHTTSTLAVVCIALFISSTFEVVLTGLRNYIFAHTTNRIDVELGARLFRHLVALPLNYFAARRIGDTVARVRELESIRNFLTGQALTAIIDLAFSVVFLAVMCIYSVWLTLIVAISLPFYAAISAFLVPGLRGRLDAKFARSADSQAFLVEAVSGVETLKAMAVEPQFVRKWETQLADYVASGFRVTVLSNAGQQAIQYVGKLVMLATLFFGAKLVIEGRLTVGGLIAFNMLSQRVASPVLRLAQLWQDFQQTGISMQRLADILNTRTELPPSAQALPAVRGDVRLEHIRFRYRPDHPLVLDDVSLDIRAGQVIGIVGRSGSGKSTLAKLLQRLYLPESGVVRIDGVDLALTDPAWLRRQVGVVLQENLLFRRSIRENIALADPGVPFEAVMQAASLAGAHEFICELPQAYDTLVEEHGGNLSGGQRQRIAIARALLTNPRILIFDEATSALDFETERMIQQNMRAICAGRTVIIIAHRLTAVRHADQIVAMDRGRIVERGTHDALLAHGGYYAHLVSLQNEG</sequence>
<dbReference type="PROSITE" id="PS50893">
    <property type="entry name" value="ABC_TRANSPORTER_2"/>
    <property type="match status" value="1"/>
</dbReference>
<dbReference type="Gene3D" id="3.40.50.300">
    <property type="entry name" value="P-loop containing nucleotide triphosphate hydrolases"/>
    <property type="match status" value="1"/>
</dbReference>
<dbReference type="Pfam" id="PF00664">
    <property type="entry name" value="ABC_membrane"/>
    <property type="match status" value="1"/>
</dbReference>
<dbReference type="InterPro" id="IPR027417">
    <property type="entry name" value="P-loop_NTPase"/>
</dbReference>
<keyword evidence="5" id="KW-0547">Nucleotide-binding</keyword>
<evidence type="ECO:0000313" key="14">
    <source>
        <dbReference type="Proteomes" id="UP001548587"/>
    </source>
</evidence>
<dbReference type="Pfam" id="PF03412">
    <property type="entry name" value="Peptidase_C39"/>
    <property type="match status" value="1"/>
</dbReference>
<evidence type="ECO:0000256" key="8">
    <source>
        <dbReference type="ARBA" id="ARBA00023136"/>
    </source>
</evidence>
<dbReference type="PROSITE" id="PS00211">
    <property type="entry name" value="ABC_TRANSPORTER_1"/>
    <property type="match status" value="1"/>
</dbReference>
<evidence type="ECO:0000256" key="5">
    <source>
        <dbReference type="ARBA" id="ARBA00022741"/>
    </source>
</evidence>
<dbReference type="SUPFAM" id="SSF90123">
    <property type="entry name" value="ABC transporter transmembrane region"/>
    <property type="match status" value="1"/>
</dbReference>
<dbReference type="InterPro" id="IPR017871">
    <property type="entry name" value="ABC_transporter-like_CS"/>
</dbReference>
<evidence type="ECO:0000259" key="10">
    <source>
        <dbReference type="PROSITE" id="PS50893"/>
    </source>
</evidence>
<feature type="domain" description="ABC transmembrane type-1" evidence="11">
    <location>
        <begin position="164"/>
        <end position="443"/>
    </location>
</feature>
<keyword evidence="14" id="KW-1185">Reference proteome</keyword>
<dbReference type="PROSITE" id="PS50990">
    <property type="entry name" value="PEPTIDASE_C39"/>
    <property type="match status" value="1"/>
</dbReference>
<proteinExistence type="predicted"/>
<dbReference type="EMBL" id="JBEWCH010000034">
    <property type="protein sequence ID" value="MET1478684.1"/>
    <property type="molecule type" value="Genomic_DNA"/>
</dbReference>
<comment type="caution">
    <text evidence="13">The sequence shown here is derived from an EMBL/GenBank/DDBJ whole genome shotgun (WGS) entry which is preliminary data.</text>
</comment>
<organism evidence="13 14">
    <name type="scientific">Burkholderia sola</name>
    <dbReference type="NCBI Taxonomy" id="2843302"/>
    <lineage>
        <taxon>Bacteria</taxon>
        <taxon>Pseudomonadati</taxon>
        <taxon>Pseudomonadota</taxon>
        <taxon>Betaproteobacteria</taxon>
        <taxon>Burkholderiales</taxon>
        <taxon>Burkholderiaceae</taxon>
        <taxon>Burkholderia</taxon>
        <taxon>Burkholderia cepacia complex</taxon>
    </lineage>
</organism>
<keyword evidence="7 9" id="KW-1133">Transmembrane helix</keyword>
<dbReference type="InterPro" id="IPR011527">
    <property type="entry name" value="ABC1_TM_dom"/>
</dbReference>
<dbReference type="InterPro" id="IPR003439">
    <property type="entry name" value="ABC_transporter-like_ATP-bd"/>
</dbReference>
<evidence type="ECO:0000256" key="2">
    <source>
        <dbReference type="ARBA" id="ARBA00022475"/>
    </source>
</evidence>
<dbReference type="PANTHER" id="PTHR24221">
    <property type="entry name" value="ATP-BINDING CASSETTE SUB-FAMILY B"/>
    <property type="match status" value="1"/>
</dbReference>
<keyword evidence="3" id="KW-0997">Cell inner membrane</keyword>
<keyword evidence="2" id="KW-1003">Cell membrane</keyword>
<keyword evidence="4 9" id="KW-0812">Transmembrane</keyword>
<keyword evidence="8 9" id="KW-0472">Membrane</keyword>
<evidence type="ECO:0000256" key="6">
    <source>
        <dbReference type="ARBA" id="ARBA00022840"/>
    </source>
</evidence>